<proteinExistence type="predicted"/>
<protein>
    <recommendedName>
        <fullName evidence="4">Parallel beta helix pectate lyase-like protein</fullName>
    </recommendedName>
</protein>
<dbReference type="InterPro" id="IPR012334">
    <property type="entry name" value="Pectin_lyas_fold"/>
</dbReference>
<keyword evidence="3" id="KW-1185">Reference proteome</keyword>
<feature type="chain" id="PRO_5018243616" description="Parallel beta helix pectate lyase-like protein" evidence="1">
    <location>
        <begin position="25"/>
        <end position="453"/>
    </location>
</feature>
<gene>
    <name evidence="2" type="ORF">D7003_16535</name>
</gene>
<dbReference type="EMBL" id="RBED01000133">
    <property type="protein sequence ID" value="RNL50491.1"/>
    <property type="molecule type" value="Genomic_DNA"/>
</dbReference>
<dbReference type="InterPro" id="IPR011050">
    <property type="entry name" value="Pectin_lyase_fold/virulence"/>
</dbReference>
<evidence type="ECO:0008006" key="4">
    <source>
        <dbReference type="Google" id="ProtNLM"/>
    </source>
</evidence>
<name>A0A3N0BNP8_9MICC</name>
<dbReference type="Proteomes" id="UP000273807">
    <property type="component" value="Unassembled WGS sequence"/>
</dbReference>
<evidence type="ECO:0000313" key="3">
    <source>
        <dbReference type="Proteomes" id="UP000273807"/>
    </source>
</evidence>
<comment type="caution">
    <text evidence="2">The sequence shown here is derived from an EMBL/GenBank/DDBJ whole genome shotgun (WGS) entry which is preliminary data.</text>
</comment>
<organism evidence="2 3">
    <name type="scientific">Arthrobacter oryzae</name>
    <dbReference type="NCBI Taxonomy" id="409290"/>
    <lineage>
        <taxon>Bacteria</taxon>
        <taxon>Bacillati</taxon>
        <taxon>Actinomycetota</taxon>
        <taxon>Actinomycetes</taxon>
        <taxon>Micrococcales</taxon>
        <taxon>Micrococcaceae</taxon>
        <taxon>Arthrobacter</taxon>
    </lineage>
</organism>
<dbReference type="RefSeq" id="WP_123256524.1">
    <property type="nucleotide sequence ID" value="NZ_RBED01000133.1"/>
</dbReference>
<feature type="signal peptide" evidence="1">
    <location>
        <begin position="1"/>
        <end position="24"/>
    </location>
</feature>
<evidence type="ECO:0000313" key="2">
    <source>
        <dbReference type="EMBL" id="RNL50491.1"/>
    </source>
</evidence>
<accession>A0A3N0BNP8</accession>
<dbReference type="Gene3D" id="2.160.20.10">
    <property type="entry name" value="Single-stranded right-handed beta-helix, Pectin lyase-like"/>
    <property type="match status" value="1"/>
</dbReference>
<dbReference type="OrthoDB" id="4640734at2"/>
<sequence>MKIKPTTIATLVTLVLLTGVLEGAASPSSAPAGVSGGTSQKVSSATTYYVSDAGNDDNAGTSEKSPWKSLSRLNVAVLSPGDRVSLRRGDTWNGGLLVGQSGAEGAPITVTGYGTGEPPTIVGGYSGDCVRIQGSHVIVDGLRAAGCGYAGFSVDGDRNVVTNSVAEDNAAGIKVGGGSDFGRYTNNRLANNNVMNVNTKGSGCGAAGGTGCNDDSGAFGVLINGNDNEFSGNIITGSTAPSHDFIQDGSAFEIFNGSRNNIHHNRALDNNVFSEIGRSAGKADGNTFSYNLVRATCGAGCAKTTGLIVRGPNSSFGPTYGTVFEHNTVLLDGPDSKAVVCYGSCPASTVIRGNILVAVRNSLWMDGSGWTERQNVLNGPSNVALDGSSTKAPAGFVDAPSDLRLTATSPAIDLAGASPFGADLEGRPAVQNGGCARNQIPDAGAYEYSPPGC</sequence>
<reference evidence="2 3" key="1">
    <citation type="submission" date="2018-10" db="EMBL/GenBank/DDBJ databases">
        <title>Genome sequencing of Arthrobacter oryzae TNB02.</title>
        <authorList>
            <person name="Cho Y.-J."/>
            <person name="Cho A."/>
            <person name="Kim O.-S."/>
        </authorList>
    </citation>
    <scope>NUCLEOTIDE SEQUENCE [LARGE SCALE GENOMIC DNA]</scope>
    <source>
        <strain evidence="2 3">TNB02</strain>
    </source>
</reference>
<dbReference type="AlphaFoldDB" id="A0A3N0BNP8"/>
<keyword evidence="1" id="KW-0732">Signal</keyword>
<dbReference type="SUPFAM" id="SSF51126">
    <property type="entry name" value="Pectin lyase-like"/>
    <property type="match status" value="1"/>
</dbReference>
<evidence type="ECO:0000256" key="1">
    <source>
        <dbReference type="SAM" id="SignalP"/>
    </source>
</evidence>